<feature type="compositionally biased region" description="Polar residues" evidence="1">
    <location>
        <begin position="110"/>
        <end position="119"/>
    </location>
</feature>
<gene>
    <name evidence="2" type="ORF">HCEG_04623</name>
</gene>
<feature type="compositionally biased region" description="Polar residues" evidence="1">
    <location>
        <begin position="72"/>
        <end position="89"/>
    </location>
</feature>
<feature type="region of interest" description="Disordered" evidence="1">
    <location>
        <begin position="1"/>
        <end position="119"/>
    </location>
</feature>
<dbReference type="AlphaFoldDB" id="F0UHJ7"/>
<organism evidence="3">
    <name type="scientific">Ajellomyces capsulatus (strain H88)</name>
    <name type="common">Darling's disease fungus</name>
    <name type="synonym">Histoplasma capsulatum</name>
    <dbReference type="NCBI Taxonomy" id="544711"/>
    <lineage>
        <taxon>Eukaryota</taxon>
        <taxon>Fungi</taxon>
        <taxon>Dikarya</taxon>
        <taxon>Ascomycota</taxon>
        <taxon>Pezizomycotina</taxon>
        <taxon>Eurotiomycetes</taxon>
        <taxon>Eurotiomycetidae</taxon>
        <taxon>Onygenales</taxon>
        <taxon>Ajellomycetaceae</taxon>
        <taxon>Histoplasma</taxon>
    </lineage>
</organism>
<dbReference type="EMBL" id="DS990639">
    <property type="protein sequence ID" value="EGC45408.1"/>
    <property type="molecule type" value="Genomic_DNA"/>
</dbReference>
<protein>
    <submittedName>
        <fullName evidence="2">Predicted protein</fullName>
    </submittedName>
</protein>
<name>F0UHJ7_AJEC8</name>
<sequence>MNVAMRGEEIIPDSFKRGPSVSPRATDGIGMARAAVTEPEDDNLEDPYSGPDIIEEQEGHQKEDGSGPKTHLFSSSCENNPLGSLANTMNEREQKEINDKDNKTVGMEGNPTTAVITHS</sequence>
<evidence type="ECO:0000313" key="2">
    <source>
        <dbReference type="EMBL" id="EGC45408.1"/>
    </source>
</evidence>
<feature type="compositionally biased region" description="Basic and acidic residues" evidence="1">
    <location>
        <begin position="90"/>
        <end position="103"/>
    </location>
</feature>
<feature type="compositionally biased region" description="Basic and acidic residues" evidence="1">
    <location>
        <begin position="57"/>
        <end position="66"/>
    </location>
</feature>
<evidence type="ECO:0000313" key="3">
    <source>
        <dbReference type="Proteomes" id="UP000008142"/>
    </source>
</evidence>
<dbReference type="HOGENOM" id="CLU_2060791_0_0_1"/>
<evidence type="ECO:0000256" key="1">
    <source>
        <dbReference type="SAM" id="MobiDB-lite"/>
    </source>
</evidence>
<reference evidence="3" key="1">
    <citation type="submission" date="2008-07" db="EMBL/GenBank/DDBJ databases">
        <title>Annotation of Ajellomyces capsulatus strain H88.</title>
        <authorList>
            <person name="Champion M."/>
            <person name="Cuomo C."/>
            <person name="Ma L.-J."/>
            <person name="Henn M.R."/>
            <person name="Sil A."/>
            <person name="Goldman B."/>
            <person name="Young S.K."/>
            <person name="Kodira C.D."/>
            <person name="Zeng Q."/>
            <person name="Koehrsen M."/>
            <person name="Alvarado L."/>
            <person name="Berlin A."/>
            <person name="Borenstein D."/>
            <person name="Chen Z."/>
            <person name="Engels R."/>
            <person name="Freedman E."/>
            <person name="Gellesch M."/>
            <person name="Goldberg J."/>
            <person name="Griggs A."/>
            <person name="Gujja S."/>
            <person name="Heiman D."/>
            <person name="Hepburn T."/>
            <person name="Howarth C."/>
            <person name="Jen D."/>
            <person name="Larson L."/>
            <person name="Lewis B."/>
            <person name="Mehta T."/>
            <person name="Park D."/>
            <person name="Pearson M."/>
            <person name="Roberts A."/>
            <person name="Saif S."/>
            <person name="Shea T."/>
            <person name="Shenoy N."/>
            <person name="Sisk P."/>
            <person name="Stolte C."/>
            <person name="Sykes S."/>
            <person name="Walk T."/>
            <person name="White J."/>
            <person name="Yandava C."/>
            <person name="Klein B."/>
            <person name="McEwen J.G."/>
            <person name="Puccia R."/>
            <person name="Goldman G.H."/>
            <person name="Felipe M.S."/>
            <person name="Nino-Vega G."/>
            <person name="San-Blas G."/>
            <person name="Taylor J."/>
            <person name="Mendoza L."/>
            <person name="Galagan J."/>
            <person name="Nusbaum C."/>
            <person name="Birren B."/>
        </authorList>
    </citation>
    <scope>NUCLEOTIDE SEQUENCE [LARGE SCALE GENOMIC DNA]</scope>
    <source>
        <strain evidence="3">H88</strain>
    </source>
</reference>
<accession>F0UHJ7</accession>
<proteinExistence type="predicted"/>
<dbReference type="Proteomes" id="UP000008142">
    <property type="component" value="Unassembled WGS sequence"/>
</dbReference>